<dbReference type="OrthoDB" id="27537at2759"/>
<sequence length="371" mass="40951">MENGSVPFDADTIKSYAIARCFSPQEDEADCGLMQHLSFHQQGETCVTSRSDGVISILNCVSGKMNKLIHSKRYGVDLVRYTHHPDCILFTSASIRTAQDPVSTTAVNHDHRIRYHSVFDNQFLRYYSGHTANVTSLMMHPTADEFLSASLDGTVRLWDLRCADTASLLQADHGPVMHMSAAFDHEGVVFAVYSDDYMVRMYDARSYQEGPFAKFSLYDASILATIEPYLLHIQAPSVNVKKLHAVNLQFSPDGNHLLVGTNRGVFLQLDAFEGSCQHMYPAYHRSSLAGRTDHEAIQVGSSFSADGSIVSIGGEDGRIWSYSTKTGEHVATFPVAHHGPVVGVVWNPQRHLLASIGAMSTVLWTPKPQDG</sequence>
<keyword evidence="3 6" id="KW-0853">WD repeat</keyword>
<dbReference type="GO" id="GO:0048188">
    <property type="term" value="C:Set1C/COMPASS complex"/>
    <property type="evidence" value="ECO:0007669"/>
    <property type="project" value="TreeGrafter"/>
</dbReference>
<reference evidence="7 8" key="1">
    <citation type="submission" date="2012-05" db="EMBL/GenBank/DDBJ databases">
        <title>Recombination and specialization in a pathogen metapopulation.</title>
        <authorList>
            <person name="Gardiner A."/>
            <person name="Kemen E."/>
            <person name="Schultz-Larsen T."/>
            <person name="MacLean D."/>
            <person name="Van Oosterhout C."/>
            <person name="Jones J.D.G."/>
        </authorList>
    </citation>
    <scope>NUCLEOTIDE SEQUENCE [LARGE SCALE GENOMIC DNA]</scope>
    <source>
        <strain evidence="7 8">Ac Nc2</strain>
    </source>
</reference>
<evidence type="ECO:0000313" key="8">
    <source>
        <dbReference type="Proteomes" id="UP000053237"/>
    </source>
</evidence>
<comment type="subcellular location">
    <subcellularLocation>
        <location evidence="1">Nucleus</location>
    </subcellularLocation>
</comment>
<dbReference type="PANTHER" id="PTHR19861:SF0">
    <property type="entry name" value="WD REPEAT-CONTAINING PROTEIN 82"/>
    <property type="match status" value="1"/>
</dbReference>
<dbReference type="PROSITE" id="PS50294">
    <property type="entry name" value="WD_REPEATS_REGION"/>
    <property type="match status" value="1"/>
</dbReference>
<evidence type="ECO:0000313" key="7">
    <source>
        <dbReference type="EMBL" id="CCI40736.1"/>
    </source>
</evidence>
<dbReference type="PROSITE" id="PS50082">
    <property type="entry name" value="WD_REPEATS_2"/>
    <property type="match status" value="1"/>
</dbReference>
<dbReference type="Proteomes" id="UP000053237">
    <property type="component" value="Unassembled WGS sequence"/>
</dbReference>
<organism evidence="7 8">
    <name type="scientific">Albugo candida</name>
    <dbReference type="NCBI Taxonomy" id="65357"/>
    <lineage>
        <taxon>Eukaryota</taxon>
        <taxon>Sar</taxon>
        <taxon>Stramenopiles</taxon>
        <taxon>Oomycota</taxon>
        <taxon>Peronosporomycetes</taxon>
        <taxon>Albuginales</taxon>
        <taxon>Albuginaceae</taxon>
        <taxon>Albugo</taxon>
    </lineage>
</organism>
<dbReference type="InterPro" id="IPR037867">
    <property type="entry name" value="Swd2/WDR82"/>
</dbReference>
<dbReference type="SMART" id="SM00320">
    <property type="entry name" value="WD40"/>
    <property type="match status" value="4"/>
</dbReference>
<accession>A0A024G236</accession>
<comment type="similarity">
    <text evidence="2">Belongs to the WD repeat SWD2 family.</text>
</comment>
<dbReference type="AlphaFoldDB" id="A0A024G236"/>
<dbReference type="GO" id="GO:0003682">
    <property type="term" value="F:chromatin binding"/>
    <property type="evidence" value="ECO:0007669"/>
    <property type="project" value="TreeGrafter"/>
</dbReference>
<gene>
    <name evidence="7" type="ORF">BN9_015200</name>
</gene>
<dbReference type="GO" id="GO:0016070">
    <property type="term" value="P:RNA metabolic process"/>
    <property type="evidence" value="ECO:0007669"/>
    <property type="project" value="UniProtKB-ARBA"/>
</dbReference>
<evidence type="ECO:0000256" key="5">
    <source>
        <dbReference type="ARBA" id="ARBA00023242"/>
    </source>
</evidence>
<keyword evidence="4" id="KW-0677">Repeat</keyword>
<evidence type="ECO:0000256" key="2">
    <source>
        <dbReference type="ARBA" id="ARBA00005616"/>
    </source>
</evidence>
<feature type="repeat" description="WD" evidence="6">
    <location>
        <begin position="127"/>
        <end position="168"/>
    </location>
</feature>
<dbReference type="InParanoid" id="A0A024G236"/>
<keyword evidence="5" id="KW-0539">Nucleus</keyword>
<evidence type="ECO:0000256" key="3">
    <source>
        <dbReference type="ARBA" id="ARBA00022574"/>
    </source>
</evidence>
<dbReference type="PANTHER" id="PTHR19861">
    <property type="entry name" value="WD40 REPEAT PROTEIN SWD2"/>
    <property type="match status" value="1"/>
</dbReference>
<keyword evidence="8" id="KW-1185">Reference proteome</keyword>
<comment type="caution">
    <text evidence="7">The sequence shown here is derived from an EMBL/GenBank/DDBJ whole genome shotgun (WGS) entry which is preliminary data.</text>
</comment>
<name>A0A024G236_9STRA</name>
<evidence type="ECO:0000256" key="4">
    <source>
        <dbReference type="ARBA" id="ARBA00022737"/>
    </source>
</evidence>
<protein>
    <submittedName>
        <fullName evidence="7">Uncharacterized protein</fullName>
    </submittedName>
</protein>
<dbReference type="InterPro" id="IPR001680">
    <property type="entry name" value="WD40_rpt"/>
</dbReference>
<dbReference type="InterPro" id="IPR015943">
    <property type="entry name" value="WD40/YVTN_repeat-like_dom_sf"/>
</dbReference>
<dbReference type="FunCoup" id="A0A024G236">
    <property type="interactions" value="585"/>
</dbReference>
<dbReference type="Pfam" id="PF00400">
    <property type="entry name" value="WD40"/>
    <property type="match status" value="1"/>
</dbReference>
<evidence type="ECO:0000256" key="1">
    <source>
        <dbReference type="ARBA" id="ARBA00004123"/>
    </source>
</evidence>
<evidence type="ECO:0000256" key="6">
    <source>
        <dbReference type="PROSITE-ProRule" id="PRU00221"/>
    </source>
</evidence>
<dbReference type="Gene3D" id="2.130.10.10">
    <property type="entry name" value="YVTN repeat-like/Quinoprotein amine dehydrogenase"/>
    <property type="match status" value="1"/>
</dbReference>
<dbReference type="STRING" id="65357.A0A024G236"/>
<proteinExistence type="inferred from homology"/>
<dbReference type="EMBL" id="CAIX01000011">
    <property type="protein sequence ID" value="CCI40736.1"/>
    <property type="molecule type" value="Genomic_DNA"/>
</dbReference>
<dbReference type="InterPro" id="IPR036322">
    <property type="entry name" value="WD40_repeat_dom_sf"/>
</dbReference>
<dbReference type="SUPFAM" id="SSF50978">
    <property type="entry name" value="WD40 repeat-like"/>
    <property type="match status" value="1"/>
</dbReference>